<feature type="binding site" evidence="11">
    <location>
        <position position="136"/>
    </location>
    <ligand>
        <name>substrate</name>
    </ligand>
</feature>
<dbReference type="InterPro" id="IPR046966">
    <property type="entry name" value="Glucoamylase_active_site"/>
</dbReference>
<dbReference type="GO" id="GO:0000324">
    <property type="term" value="C:fungal-type vacuole"/>
    <property type="evidence" value="ECO:0007669"/>
    <property type="project" value="TreeGrafter"/>
</dbReference>
<dbReference type="AlphaFoldDB" id="A0A9P4JEF4"/>
<dbReference type="PANTHER" id="PTHR31616">
    <property type="entry name" value="TREHALASE"/>
    <property type="match status" value="1"/>
</dbReference>
<comment type="similarity">
    <text evidence="2 9">Belongs to the glycosyl hydrolase 15 family.</text>
</comment>
<dbReference type="FunFam" id="1.50.10.10:FF:000018">
    <property type="entry name" value="Glucoamylase"/>
    <property type="match status" value="1"/>
</dbReference>
<feature type="active site" description="Proton donor" evidence="10">
    <location>
        <position position="198"/>
    </location>
</feature>
<reference evidence="14" key="1">
    <citation type="journal article" date="2020" name="Stud. Mycol.">
        <title>101 Dothideomycetes genomes: a test case for predicting lifestyles and emergence of pathogens.</title>
        <authorList>
            <person name="Haridas S."/>
            <person name="Albert R."/>
            <person name="Binder M."/>
            <person name="Bloem J."/>
            <person name="Labutti K."/>
            <person name="Salamov A."/>
            <person name="Andreopoulos B."/>
            <person name="Baker S."/>
            <person name="Barry K."/>
            <person name="Bills G."/>
            <person name="Bluhm B."/>
            <person name="Cannon C."/>
            <person name="Castanera R."/>
            <person name="Culley D."/>
            <person name="Daum C."/>
            <person name="Ezra D."/>
            <person name="Gonzalez J."/>
            <person name="Henrissat B."/>
            <person name="Kuo A."/>
            <person name="Liang C."/>
            <person name="Lipzen A."/>
            <person name="Lutzoni F."/>
            <person name="Magnuson J."/>
            <person name="Mondo S."/>
            <person name="Nolan M."/>
            <person name="Ohm R."/>
            <person name="Pangilinan J."/>
            <person name="Park H.-J."/>
            <person name="Ramirez L."/>
            <person name="Alfaro M."/>
            <person name="Sun H."/>
            <person name="Tritt A."/>
            <person name="Yoshinaga Y."/>
            <person name="Zwiers L.-H."/>
            <person name="Turgeon B."/>
            <person name="Goodwin S."/>
            <person name="Spatafora J."/>
            <person name="Crous P."/>
            <person name="Grigoriev I."/>
        </authorList>
    </citation>
    <scope>NUCLEOTIDE SEQUENCE</scope>
    <source>
        <strain evidence="14">ATCC 74209</strain>
    </source>
</reference>
<evidence type="ECO:0000313" key="14">
    <source>
        <dbReference type="EMBL" id="KAF2196784.1"/>
    </source>
</evidence>
<evidence type="ECO:0000256" key="8">
    <source>
        <dbReference type="ARBA" id="ARBA00023326"/>
    </source>
</evidence>
<keyword evidence="7 9" id="KW-0326">Glycosidase</keyword>
<keyword evidence="6 9" id="KW-0119">Carbohydrate metabolism</keyword>
<dbReference type="OrthoDB" id="6123450at2759"/>
<dbReference type="InterPro" id="IPR012341">
    <property type="entry name" value="6hp_glycosidase-like_sf"/>
</dbReference>
<dbReference type="SUPFAM" id="SSF48208">
    <property type="entry name" value="Six-hairpin glycosidases"/>
    <property type="match status" value="1"/>
</dbReference>
<dbReference type="InterPro" id="IPR008928">
    <property type="entry name" value="6-hairpin_glycosidase_sf"/>
</dbReference>
<evidence type="ECO:0000256" key="7">
    <source>
        <dbReference type="ARBA" id="ARBA00023295"/>
    </source>
</evidence>
<dbReference type="InterPro" id="IPR008291">
    <property type="entry name" value="Glucoamylase_SBD"/>
</dbReference>
<dbReference type="EC" id="3.2.1.3" evidence="9"/>
<feature type="signal peptide" evidence="12">
    <location>
        <begin position="1"/>
        <end position="20"/>
    </location>
</feature>
<dbReference type="PANTHER" id="PTHR31616:SF12">
    <property type="entry name" value="GLUCOAMYLASE"/>
    <property type="match status" value="1"/>
</dbReference>
<dbReference type="PIRSF" id="PIRSF001031">
    <property type="entry name" value="Glu-a-glcsd_SBD"/>
    <property type="match status" value="1"/>
</dbReference>
<evidence type="ECO:0000256" key="4">
    <source>
        <dbReference type="ARBA" id="ARBA00022801"/>
    </source>
</evidence>
<keyword evidence="3 12" id="KW-0732">Signal</keyword>
<dbReference type="InterPro" id="IPR002044">
    <property type="entry name" value="CBM20"/>
</dbReference>
<sequence>MIFRGWIATLVATTISGTIAAPSLAPRNDYLQRVLDNIGPNGKQVPGASAGVIIASPSTQDPDYFFTWTRDAALTMKMLVDEFLHGNAGLRSYLQAYVKSQAILQTVSNPSGALSSGRGLGEPKFYANLTRYNGAWGRPQRDGPALRATALITYANWLLNTRTNANLKEVKEQVWPVVKNDLAYVGEFWNSTGFDLWEEVSGSSFFATAAQHRALVEGAALAKRLGQNCAACESQAPNVLCFLQTYWNGKYVVANINTGVQRSGVDANTLLGSIATFDPAATCSDTLFQPCSARALSNLKTYVDAFRTLYTINSKTPKTSPVATGRYAEDIYYNGNPWYLTTLAVAEQLYLAIQTWSTVNVIEINALSLPFWKDVYPAAKIGTISKRSNGKNFNKLLDAVLDYADGFVAVVHQYTPASGALSEQFDRNTGAPLSARDLTWSYAAYITALSARRSATSNYPQVPSWNAPKVPKIPSTCSASSAKGTYVPATGAGAPPGQGGCTVLIAFNLNATTYYGENIYLTGNVTELGNWRTSDSIPGDAGGYTSERPLWKFEVELPENEVVGYGYLRLEDDGEWLKETANRTVSVPKCGASETVTVQDAWVGPTGIPS</sequence>
<evidence type="ECO:0000256" key="12">
    <source>
        <dbReference type="SAM" id="SignalP"/>
    </source>
</evidence>
<feature type="chain" id="PRO_5040131385" description="Glucoamylase" evidence="12">
    <location>
        <begin position="21"/>
        <end position="610"/>
    </location>
</feature>
<dbReference type="Pfam" id="PF00723">
    <property type="entry name" value="Glyco_hydro_15"/>
    <property type="match status" value="1"/>
</dbReference>
<comment type="catalytic activity">
    <reaction evidence="1 9">
        <text>Hydrolysis of terminal (1-&gt;4)-linked alpha-D-glucose residues successively from non-reducing ends of the chains with release of beta-D-glucose.</text>
        <dbReference type="EC" id="3.2.1.3"/>
    </reaction>
</comment>
<accession>A0A9P4JEF4</accession>
<dbReference type="GO" id="GO:0000272">
    <property type="term" value="P:polysaccharide catabolic process"/>
    <property type="evidence" value="ECO:0007669"/>
    <property type="project" value="UniProtKB-KW"/>
</dbReference>
<evidence type="ECO:0000256" key="3">
    <source>
        <dbReference type="ARBA" id="ARBA00022729"/>
    </source>
</evidence>
<dbReference type="Proteomes" id="UP000799536">
    <property type="component" value="Unassembled WGS sequence"/>
</dbReference>
<evidence type="ECO:0000256" key="2">
    <source>
        <dbReference type="ARBA" id="ARBA00006188"/>
    </source>
</evidence>
<dbReference type="Pfam" id="PF00686">
    <property type="entry name" value="CBM_20"/>
    <property type="match status" value="1"/>
</dbReference>
<evidence type="ECO:0000256" key="11">
    <source>
        <dbReference type="PIRSR" id="PIRSR001031-2"/>
    </source>
</evidence>
<gene>
    <name evidence="14" type="ORF">GQ43DRAFT_444812</name>
</gene>
<feature type="domain" description="CBM20" evidence="13">
    <location>
        <begin position="497"/>
        <end position="604"/>
    </location>
</feature>
<dbReference type="GO" id="GO:0004339">
    <property type="term" value="F:glucan 1,4-alpha-glucosidase activity"/>
    <property type="evidence" value="ECO:0007669"/>
    <property type="project" value="UniProtKB-EC"/>
</dbReference>
<feature type="active site" description="Proton acceptor" evidence="10">
    <location>
        <position position="195"/>
    </location>
</feature>
<dbReference type="EMBL" id="ML994324">
    <property type="protein sequence ID" value="KAF2196784.1"/>
    <property type="molecule type" value="Genomic_DNA"/>
</dbReference>
<comment type="caution">
    <text evidence="14">The sequence shown here is derived from an EMBL/GenBank/DDBJ whole genome shotgun (WGS) entry which is preliminary data.</text>
</comment>
<dbReference type="PROSITE" id="PS00820">
    <property type="entry name" value="GLUCOAMYLASE"/>
    <property type="match status" value="1"/>
</dbReference>
<dbReference type="Gene3D" id="1.50.10.10">
    <property type="match status" value="1"/>
</dbReference>
<proteinExistence type="inferred from homology"/>
<evidence type="ECO:0000256" key="5">
    <source>
        <dbReference type="ARBA" id="ARBA00023180"/>
    </source>
</evidence>
<dbReference type="SMART" id="SM01065">
    <property type="entry name" value="CBM_2"/>
    <property type="match status" value="1"/>
</dbReference>
<evidence type="ECO:0000256" key="9">
    <source>
        <dbReference type="PIRNR" id="PIRNR001031"/>
    </source>
</evidence>
<name>A0A9P4JEF4_9PLEO</name>
<dbReference type="InterPro" id="IPR013783">
    <property type="entry name" value="Ig-like_fold"/>
</dbReference>
<dbReference type="SUPFAM" id="SSF49452">
    <property type="entry name" value="Starch-binding domain-like"/>
    <property type="match status" value="1"/>
</dbReference>
<dbReference type="PROSITE" id="PS51166">
    <property type="entry name" value="CBM20"/>
    <property type="match status" value="1"/>
</dbReference>
<evidence type="ECO:0000256" key="10">
    <source>
        <dbReference type="PIRSR" id="PIRSR001031-1"/>
    </source>
</evidence>
<dbReference type="InterPro" id="IPR011613">
    <property type="entry name" value="GH15-like"/>
</dbReference>
<evidence type="ECO:0000259" key="13">
    <source>
        <dbReference type="PROSITE" id="PS51166"/>
    </source>
</evidence>
<keyword evidence="15" id="KW-1185">Reference proteome</keyword>
<evidence type="ECO:0000256" key="6">
    <source>
        <dbReference type="ARBA" id="ARBA00023277"/>
    </source>
</evidence>
<dbReference type="PRINTS" id="PR00736">
    <property type="entry name" value="GLHYDRLASE15"/>
</dbReference>
<organism evidence="14 15">
    <name type="scientific">Delitschia confertaspora ATCC 74209</name>
    <dbReference type="NCBI Taxonomy" id="1513339"/>
    <lineage>
        <taxon>Eukaryota</taxon>
        <taxon>Fungi</taxon>
        <taxon>Dikarya</taxon>
        <taxon>Ascomycota</taxon>
        <taxon>Pezizomycotina</taxon>
        <taxon>Dothideomycetes</taxon>
        <taxon>Pleosporomycetidae</taxon>
        <taxon>Pleosporales</taxon>
        <taxon>Delitschiaceae</taxon>
        <taxon>Delitschia</taxon>
    </lineage>
</organism>
<keyword evidence="8 9" id="KW-0624">Polysaccharide degradation</keyword>
<dbReference type="InterPro" id="IPR013784">
    <property type="entry name" value="Carb-bd-like_fold"/>
</dbReference>
<dbReference type="GO" id="GO:2001070">
    <property type="term" value="F:starch binding"/>
    <property type="evidence" value="ECO:0007669"/>
    <property type="project" value="InterPro"/>
</dbReference>
<evidence type="ECO:0000313" key="15">
    <source>
        <dbReference type="Proteomes" id="UP000799536"/>
    </source>
</evidence>
<keyword evidence="5" id="KW-0325">Glycoprotein</keyword>
<dbReference type="InterPro" id="IPR000165">
    <property type="entry name" value="Glucoamylase"/>
</dbReference>
<dbReference type="Gene3D" id="2.60.40.10">
    <property type="entry name" value="Immunoglobulins"/>
    <property type="match status" value="1"/>
</dbReference>
<evidence type="ECO:0000256" key="1">
    <source>
        <dbReference type="ARBA" id="ARBA00001863"/>
    </source>
</evidence>
<protein>
    <recommendedName>
        <fullName evidence="9">Glucoamylase</fullName>
        <ecNumber evidence="9">3.2.1.3</ecNumber>
    </recommendedName>
    <alternativeName>
        <fullName evidence="9">1,4-alpha-D-glucan glucohydrolase</fullName>
    </alternativeName>
    <alternativeName>
        <fullName evidence="9">Glucan 1,4-alpha-glucosidase</fullName>
    </alternativeName>
</protein>
<keyword evidence="4 9" id="KW-0378">Hydrolase</keyword>